<keyword evidence="1" id="KW-0812">Transmembrane</keyword>
<evidence type="ECO:0000259" key="2">
    <source>
        <dbReference type="Pfam" id="PF09835"/>
    </source>
</evidence>
<evidence type="ECO:0000313" key="3">
    <source>
        <dbReference type="EMBL" id="HIZ90494.1"/>
    </source>
</evidence>
<gene>
    <name evidence="3" type="ORF">H9804_11170</name>
</gene>
<dbReference type="InterPro" id="IPR018639">
    <property type="entry name" value="DUF2062"/>
</dbReference>
<evidence type="ECO:0000256" key="1">
    <source>
        <dbReference type="SAM" id="Phobius"/>
    </source>
</evidence>
<sequence length="179" mass="21293">MMNKIKNYFRNLYRYCYMKLIIPMKRERHNPQYIAWGTAVGLFCGFTPIVWQMNVVFIIWFIARLFKFHFSLPIGLAWTWISNSFTNLPLFYLYYITGSIMLGQEIGGYDEFMGFFQNGIIEGIKQTFIFWGKPILFGSFVYMILFSVAGYFISYKYACRLRDKYAAKRLNNKNLEGAY</sequence>
<dbReference type="AlphaFoldDB" id="A0A9D2GW66"/>
<feature type="transmembrane region" description="Helical" evidence="1">
    <location>
        <begin position="135"/>
        <end position="154"/>
    </location>
</feature>
<dbReference type="EMBL" id="DXAQ01000168">
    <property type="protein sequence ID" value="HIZ90494.1"/>
    <property type="molecule type" value="Genomic_DNA"/>
</dbReference>
<feature type="transmembrane region" description="Helical" evidence="1">
    <location>
        <begin position="90"/>
        <end position="109"/>
    </location>
</feature>
<feature type="domain" description="DUF2062" evidence="2">
    <location>
        <begin position="23"/>
        <end position="158"/>
    </location>
</feature>
<comment type="caution">
    <text evidence="3">The sequence shown here is derived from an EMBL/GenBank/DDBJ whole genome shotgun (WGS) entry which is preliminary data.</text>
</comment>
<keyword evidence="1" id="KW-1133">Transmembrane helix</keyword>
<reference evidence="3" key="2">
    <citation type="submission" date="2021-04" db="EMBL/GenBank/DDBJ databases">
        <authorList>
            <person name="Gilroy R."/>
        </authorList>
    </citation>
    <scope>NUCLEOTIDE SEQUENCE</scope>
    <source>
        <strain evidence="3">ChiW4-1371</strain>
    </source>
</reference>
<accession>A0A9D2GW66</accession>
<feature type="transmembrane region" description="Helical" evidence="1">
    <location>
        <begin position="57"/>
        <end position="78"/>
    </location>
</feature>
<dbReference type="PANTHER" id="PTHR40547">
    <property type="entry name" value="SLL0298 PROTEIN"/>
    <property type="match status" value="1"/>
</dbReference>
<organism evidence="3 4">
    <name type="scientific">Candidatus Mucispirillum faecigallinarum</name>
    <dbReference type="NCBI Taxonomy" id="2838699"/>
    <lineage>
        <taxon>Bacteria</taxon>
        <taxon>Pseudomonadati</taxon>
        <taxon>Deferribacterota</taxon>
        <taxon>Deferribacteres</taxon>
        <taxon>Deferribacterales</taxon>
        <taxon>Mucispirillaceae</taxon>
        <taxon>Mucispirillum</taxon>
    </lineage>
</organism>
<reference evidence="3" key="1">
    <citation type="journal article" date="2021" name="PeerJ">
        <title>Extensive microbial diversity within the chicken gut microbiome revealed by metagenomics and culture.</title>
        <authorList>
            <person name="Gilroy R."/>
            <person name="Ravi A."/>
            <person name="Getino M."/>
            <person name="Pursley I."/>
            <person name="Horton D.L."/>
            <person name="Alikhan N.F."/>
            <person name="Baker D."/>
            <person name="Gharbi K."/>
            <person name="Hall N."/>
            <person name="Watson M."/>
            <person name="Adriaenssens E.M."/>
            <person name="Foster-Nyarko E."/>
            <person name="Jarju S."/>
            <person name="Secka A."/>
            <person name="Antonio M."/>
            <person name="Oren A."/>
            <person name="Chaudhuri R.R."/>
            <person name="La Ragione R."/>
            <person name="Hildebrand F."/>
            <person name="Pallen M.J."/>
        </authorList>
    </citation>
    <scope>NUCLEOTIDE SEQUENCE</scope>
    <source>
        <strain evidence="3">ChiW4-1371</strain>
    </source>
</reference>
<feature type="transmembrane region" description="Helical" evidence="1">
    <location>
        <begin position="33"/>
        <end position="51"/>
    </location>
</feature>
<keyword evidence="1" id="KW-0472">Membrane</keyword>
<protein>
    <submittedName>
        <fullName evidence="3">DUF2062 domain-containing protein</fullName>
    </submittedName>
</protein>
<name>A0A9D2GW66_9BACT</name>
<dbReference type="Proteomes" id="UP000824176">
    <property type="component" value="Unassembled WGS sequence"/>
</dbReference>
<evidence type="ECO:0000313" key="4">
    <source>
        <dbReference type="Proteomes" id="UP000824176"/>
    </source>
</evidence>
<proteinExistence type="predicted"/>
<dbReference type="PANTHER" id="PTHR40547:SF1">
    <property type="entry name" value="SLL0298 PROTEIN"/>
    <property type="match status" value="1"/>
</dbReference>
<dbReference type="Pfam" id="PF09835">
    <property type="entry name" value="DUF2062"/>
    <property type="match status" value="1"/>
</dbReference>